<accession>A0ABQ5G289</accession>
<reference evidence="2" key="1">
    <citation type="journal article" date="2022" name="Int. J. Mol. Sci.">
        <title>Draft Genome of Tanacetum Coccineum: Genomic Comparison of Closely Related Tanacetum-Family Plants.</title>
        <authorList>
            <person name="Yamashiro T."/>
            <person name="Shiraishi A."/>
            <person name="Nakayama K."/>
            <person name="Satake H."/>
        </authorList>
    </citation>
    <scope>NUCLEOTIDE SEQUENCE</scope>
</reference>
<proteinExistence type="predicted"/>
<feature type="transmembrane region" description="Helical" evidence="1">
    <location>
        <begin position="83"/>
        <end position="102"/>
    </location>
</feature>
<dbReference type="Proteomes" id="UP001151760">
    <property type="component" value="Unassembled WGS sequence"/>
</dbReference>
<organism evidence="2 3">
    <name type="scientific">Tanacetum coccineum</name>
    <dbReference type="NCBI Taxonomy" id="301880"/>
    <lineage>
        <taxon>Eukaryota</taxon>
        <taxon>Viridiplantae</taxon>
        <taxon>Streptophyta</taxon>
        <taxon>Embryophyta</taxon>
        <taxon>Tracheophyta</taxon>
        <taxon>Spermatophyta</taxon>
        <taxon>Magnoliopsida</taxon>
        <taxon>eudicotyledons</taxon>
        <taxon>Gunneridae</taxon>
        <taxon>Pentapetalae</taxon>
        <taxon>asterids</taxon>
        <taxon>campanulids</taxon>
        <taxon>Asterales</taxon>
        <taxon>Asteraceae</taxon>
        <taxon>Asteroideae</taxon>
        <taxon>Anthemideae</taxon>
        <taxon>Anthemidinae</taxon>
        <taxon>Tanacetum</taxon>
    </lineage>
</organism>
<keyword evidence="1" id="KW-0472">Membrane</keyword>
<sequence>MDGRGAGPYIMFGSTSSGPPFSVSLVKLLVTGHGGGGKGRSCVLIPALVVMAKVGASSSGALYRRSDRISKGKGHCRCLPRIMLGPVSLLVFVGLVVLHLKWRKCSWVVTRHPTDHLDIGHILQFDSTLHLRIVEGGCLIIKEVSSGYGKRFVLRGGIVKQQMYAVAMLLEDQPTPFFEVLRFFAGKVVTRRDDVTYGGVDDMLEFYSEESLRSKLLPLQQDIWVKEEENIRRMMMMKKIDGLNNEKGKRKWQSMVLEIKIEEIVCSKKEVLARV</sequence>
<evidence type="ECO:0000313" key="3">
    <source>
        <dbReference type="Proteomes" id="UP001151760"/>
    </source>
</evidence>
<dbReference type="EMBL" id="BQNB010018005">
    <property type="protein sequence ID" value="GJT69626.1"/>
    <property type="molecule type" value="Genomic_DNA"/>
</dbReference>
<keyword evidence="3" id="KW-1185">Reference proteome</keyword>
<reference evidence="2" key="2">
    <citation type="submission" date="2022-01" db="EMBL/GenBank/DDBJ databases">
        <authorList>
            <person name="Yamashiro T."/>
            <person name="Shiraishi A."/>
            <person name="Satake H."/>
            <person name="Nakayama K."/>
        </authorList>
    </citation>
    <scope>NUCLEOTIDE SEQUENCE</scope>
</reference>
<evidence type="ECO:0000313" key="2">
    <source>
        <dbReference type="EMBL" id="GJT69626.1"/>
    </source>
</evidence>
<keyword evidence="1" id="KW-0812">Transmembrane</keyword>
<comment type="caution">
    <text evidence="2">The sequence shown here is derived from an EMBL/GenBank/DDBJ whole genome shotgun (WGS) entry which is preliminary data.</text>
</comment>
<keyword evidence="1" id="KW-1133">Transmembrane helix</keyword>
<protein>
    <submittedName>
        <fullName evidence="2">Uncharacterized protein</fullName>
    </submittedName>
</protein>
<gene>
    <name evidence="2" type="ORF">Tco_1028912</name>
</gene>
<evidence type="ECO:0000256" key="1">
    <source>
        <dbReference type="SAM" id="Phobius"/>
    </source>
</evidence>
<name>A0ABQ5G289_9ASTR</name>